<dbReference type="AlphaFoldDB" id="A0AAN6IVV9"/>
<dbReference type="Proteomes" id="UP001161757">
    <property type="component" value="Unassembled WGS sequence"/>
</dbReference>
<proteinExistence type="predicted"/>
<organism evidence="2 3">
    <name type="scientific">Exophiala dermatitidis</name>
    <name type="common">Black yeast-like fungus</name>
    <name type="synonym">Wangiella dermatitidis</name>
    <dbReference type="NCBI Taxonomy" id="5970"/>
    <lineage>
        <taxon>Eukaryota</taxon>
        <taxon>Fungi</taxon>
        <taxon>Dikarya</taxon>
        <taxon>Ascomycota</taxon>
        <taxon>Pezizomycotina</taxon>
        <taxon>Eurotiomycetes</taxon>
        <taxon>Chaetothyriomycetidae</taxon>
        <taxon>Chaetothyriales</taxon>
        <taxon>Herpotrichiellaceae</taxon>
        <taxon>Exophiala</taxon>
    </lineage>
</organism>
<evidence type="ECO:0000313" key="2">
    <source>
        <dbReference type="EMBL" id="KAJ8993284.1"/>
    </source>
</evidence>
<feature type="compositionally biased region" description="Polar residues" evidence="1">
    <location>
        <begin position="276"/>
        <end position="291"/>
    </location>
</feature>
<feature type="compositionally biased region" description="Polar residues" evidence="1">
    <location>
        <begin position="244"/>
        <end position="266"/>
    </location>
</feature>
<dbReference type="EMBL" id="JAJGCB010000004">
    <property type="protein sequence ID" value="KAJ8993284.1"/>
    <property type="molecule type" value="Genomic_DNA"/>
</dbReference>
<protein>
    <submittedName>
        <fullName evidence="2">Uncharacterized protein</fullName>
    </submittedName>
</protein>
<feature type="region of interest" description="Disordered" evidence="1">
    <location>
        <begin position="156"/>
        <end position="209"/>
    </location>
</feature>
<sequence>MASRYSPPGALQYPAVPTSVDYGSYANPSTNVDWARTPYVPSYPPYPDEEEASSFPSQVQPPPYILPNTDPMSSTNAYYMHAQGVRPHHASVWTEPQQCMPQASPQLTSSAYAATPHAAPPLQTMGMIGNPPSDRILPTPISARNVLSASINHPGEITSTSGSGLHASTYWTGETGANTSHHQSSASLDSTGAAQRPSSSERSNSASSYRMHDMSTYSHMGIADSLATASIAHGLSVPVNDLQCSTASTGTPEASQGGSSNSSTRTASHEHPSLKTRATATPESLSGSTYDYTDAMAGRSNNNSQLRNAASSGAHPSNSSPVSSLYCRTQQNLVTRARGPAADDCSPDCSRYQSDSARVSVVSMGNQSSGY</sequence>
<feature type="compositionally biased region" description="Low complexity" evidence="1">
    <location>
        <begin position="198"/>
        <end position="208"/>
    </location>
</feature>
<reference evidence="2" key="1">
    <citation type="submission" date="2023-01" db="EMBL/GenBank/DDBJ databases">
        <title>Exophiala dermititidis isolated from Cystic Fibrosis Patient.</title>
        <authorList>
            <person name="Kurbessoian T."/>
            <person name="Crocker A."/>
            <person name="Murante D."/>
            <person name="Hogan D.A."/>
            <person name="Stajich J.E."/>
        </authorList>
    </citation>
    <scope>NUCLEOTIDE SEQUENCE</scope>
    <source>
        <strain evidence="2">Ex8</strain>
    </source>
</reference>
<accession>A0AAN6IVV9</accession>
<comment type="caution">
    <text evidence="2">The sequence shown here is derived from an EMBL/GenBank/DDBJ whole genome shotgun (WGS) entry which is preliminary data.</text>
</comment>
<feature type="compositionally biased region" description="Polar residues" evidence="1">
    <location>
        <begin position="299"/>
        <end position="334"/>
    </location>
</feature>
<name>A0AAN6IVV9_EXODE</name>
<evidence type="ECO:0000313" key="3">
    <source>
        <dbReference type="Proteomes" id="UP001161757"/>
    </source>
</evidence>
<gene>
    <name evidence="2" type="ORF">HRR80_003309</name>
</gene>
<feature type="compositionally biased region" description="Polar residues" evidence="1">
    <location>
        <begin position="169"/>
        <end position="197"/>
    </location>
</feature>
<feature type="region of interest" description="Disordered" evidence="1">
    <location>
        <begin position="36"/>
        <end position="58"/>
    </location>
</feature>
<feature type="region of interest" description="Disordered" evidence="1">
    <location>
        <begin position="244"/>
        <end position="371"/>
    </location>
</feature>
<feature type="compositionally biased region" description="Polar residues" evidence="1">
    <location>
        <begin position="351"/>
        <end position="371"/>
    </location>
</feature>
<evidence type="ECO:0000256" key="1">
    <source>
        <dbReference type="SAM" id="MobiDB-lite"/>
    </source>
</evidence>